<dbReference type="Pfam" id="PF06200">
    <property type="entry name" value="tify"/>
    <property type="match status" value="1"/>
</dbReference>
<evidence type="ECO:0000256" key="3">
    <source>
        <dbReference type="ARBA" id="ARBA00022843"/>
    </source>
</evidence>
<dbReference type="RefSeq" id="XP_008787820.2">
    <property type="nucleotide sequence ID" value="XM_008789598.4"/>
</dbReference>
<keyword evidence="4" id="KW-0539">Nucleus</keyword>
<dbReference type="GO" id="GO:0031347">
    <property type="term" value="P:regulation of defense response"/>
    <property type="evidence" value="ECO:0007669"/>
    <property type="project" value="UniProtKB-UniRule"/>
</dbReference>
<comment type="domain">
    <text evidence="4">The jas domain is required for interaction with COI1.</text>
</comment>
<dbReference type="Proteomes" id="UP000228380">
    <property type="component" value="Chromosome 16"/>
</dbReference>
<dbReference type="InterPro" id="IPR040390">
    <property type="entry name" value="TIFY/JAZ"/>
</dbReference>
<dbReference type="OrthoDB" id="782771at2759"/>
<dbReference type="InterPro" id="IPR018467">
    <property type="entry name" value="CCT_CS"/>
</dbReference>
<feature type="region of interest" description="Disordered" evidence="5">
    <location>
        <begin position="76"/>
        <end position="113"/>
    </location>
</feature>
<keyword evidence="2 4" id="KW-1184">Jasmonic acid signaling pathway</keyword>
<comment type="subcellular location">
    <subcellularLocation>
        <location evidence="4">Nucleus</location>
    </subcellularLocation>
</comment>
<sequence>MIGDGCEPELHLSLGGSQDCSSAESSRIGGSSANSEPNHQQRQQQITIFYNGRICVCDVTEFQARAIISMAKREMDDRMKKNQLHHQQQHQHQQNNHNKSSPPQPPVFSPQALPQTLDQGLSMKRSLQRFLQKRKMRINAASPYNYRHEILFSSAS</sequence>
<keyword evidence="7" id="KW-1185">Reference proteome</keyword>
<evidence type="ECO:0000256" key="2">
    <source>
        <dbReference type="ARBA" id="ARBA00022819"/>
    </source>
</evidence>
<comment type="function">
    <text evidence="4">Repressor of jasmonate responses.</text>
</comment>
<feature type="compositionally biased region" description="Low complexity" evidence="5">
    <location>
        <begin position="90"/>
        <end position="101"/>
    </location>
</feature>
<dbReference type="PANTHER" id="PTHR33077:SF17">
    <property type="entry name" value="PROTEIN TIFY 5B"/>
    <property type="match status" value="1"/>
</dbReference>
<dbReference type="KEGG" id="pda:103705750"/>
<dbReference type="AlphaFoldDB" id="A0A8B7BY68"/>
<evidence type="ECO:0000313" key="8">
    <source>
        <dbReference type="RefSeq" id="XP_008787820.2"/>
    </source>
</evidence>
<comment type="similarity">
    <text evidence="1 4">Belongs to the TIFY/JAZ family.</text>
</comment>
<feature type="compositionally biased region" description="Low complexity" evidence="5">
    <location>
        <begin position="21"/>
        <end position="33"/>
    </location>
</feature>
<dbReference type="GO" id="GO:0005634">
    <property type="term" value="C:nucleus"/>
    <property type="evidence" value="ECO:0007669"/>
    <property type="project" value="UniProtKB-SubCell"/>
</dbReference>
<dbReference type="InterPro" id="IPR010399">
    <property type="entry name" value="Tify_dom"/>
</dbReference>
<dbReference type="GO" id="GO:0009611">
    <property type="term" value="P:response to wounding"/>
    <property type="evidence" value="ECO:0007669"/>
    <property type="project" value="UniProtKB-UniRule"/>
</dbReference>
<reference evidence="7" key="1">
    <citation type="journal article" date="2019" name="Nat. Commun.">
        <title>Genome-wide association mapping of date palm fruit traits.</title>
        <authorList>
            <person name="Hazzouri K.M."/>
            <person name="Gros-Balthazard M."/>
            <person name="Flowers J.M."/>
            <person name="Copetti D."/>
            <person name="Lemansour A."/>
            <person name="Lebrun M."/>
            <person name="Masmoudi K."/>
            <person name="Ferrand S."/>
            <person name="Dhar M.I."/>
            <person name="Fresquez Z.A."/>
            <person name="Rosas U."/>
            <person name="Zhang J."/>
            <person name="Talag J."/>
            <person name="Lee S."/>
            <person name="Kudrna D."/>
            <person name="Powell R.F."/>
            <person name="Leitch I.J."/>
            <person name="Krueger R.R."/>
            <person name="Wing R.A."/>
            <person name="Amiri K.M.A."/>
            <person name="Purugganan M.D."/>
        </authorList>
    </citation>
    <scope>NUCLEOTIDE SEQUENCE [LARGE SCALE GENOMIC DNA]</scope>
    <source>
        <strain evidence="7">cv. Khalas</strain>
    </source>
</reference>
<dbReference type="PROSITE" id="PS51320">
    <property type="entry name" value="TIFY"/>
    <property type="match status" value="1"/>
</dbReference>
<evidence type="ECO:0000259" key="6">
    <source>
        <dbReference type="PROSITE" id="PS51320"/>
    </source>
</evidence>
<dbReference type="Pfam" id="PF09425">
    <property type="entry name" value="Jas_motif"/>
    <property type="match status" value="1"/>
</dbReference>
<keyword evidence="3" id="KW-0832">Ubl conjugation</keyword>
<evidence type="ECO:0000256" key="1">
    <source>
        <dbReference type="ARBA" id="ARBA00008614"/>
    </source>
</evidence>
<dbReference type="GO" id="GO:2000022">
    <property type="term" value="P:regulation of jasmonic acid mediated signaling pathway"/>
    <property type="evidence" value="ECO:0007669"/>
    <property type="project" value="UniProtKB-UniRule"/>
</dbReference>
<dbReference type="SMART" id="SM00979">
    <property type="entry name" value="TIFY"/>
    <property type="match status" value="1"/>
</dbReference>
<proteinExistence type="inferred from homology"/>
<feature type="domain" description="Tify" evidence="6">
    <location>
        <begin position="39"/>
        <end position="73"/>
    </location>
</feature>
<gene>
    <name evidence="8" type="primary">LOC103705750</name>
</gene>
<evidence type="ECO:0000256" key="4">
    <source>
        <dbReference type="RuleBase" id="RU369065"/>
    </source>
</evidence>
<accession>A0A8B7BY68</accession>
<dbReference type="PANTHER" id="PTHR33077">
    <property type="entry name" value="PROTEIN TIFY 4A-RELATED-RELATED"/>
    <property type="match status" value="1"/>
</dbReference>
<organism evidence="7 8">
    <name type="scientific">Phoenix dactylifera</name>
    <name type="common">Date palm</name>
    <dbReference type="NCBI Taxonomy" id="42345"/>
    <lineage>
        <taxon>Eukaryota</taxon>
        <taxon>Viridiplantae</taxon>
        <taxon>Streptophyta</taxon>
        <taxon>Embryophyta</taxon>
        <taxon>Tracheophyta</taxon>
        <taxon>Spermatophyta</taxon>
        <taxon>Magnoliopsida</taxon>
        <taxon>Liliopsida</taxon>
        <taxon>Arecaceae</taxon>
        <taxon>Coryphoideae</taxon>
        <taxon>Phoeniceae</taxon>
        <taxon>Phoenix</taxon>
    </lineage>
</organism>
<reference evidence="8" key="2">
    <citation type="submission" date="2025-08" db="UniProtKB">
        <authorList>
            <consortium name="RefSeq"/>
        </authorList>
    </citation>
    <scope>IDENTIFICATION</scope>
    <source>
        <tissue evidence="8">Young leaves</tissue>
    </source>
</reference>
<evidence type="ECO:0000256" key="5">
    <source>
        <dbReference type="SAM" id="MobiDB-lite"/>
    </source>
</evidence>
<dbReference type="GeneID" id="103705750"/>
<feature type="region of interest" description="Disordered" evidence="5">
    <location>
        <begin position="13"/>
        <end position="40"/>
    </location>
</feature>
<name>A0A8B7BY68_PHODC</name>
<protein>
    <recommendedName>
        <fullName evidence="4">Protein TIFY</fullName>
    </recommendedName>
    <alternativeName>
        <fullName evidence="4">Jasmonate ZIM domain-containing protein</fullName>
    </alternativeName>
</protein>
<evidence type="ECO:0000313" key="7">
    <source>
        <dbReference type="Proteomes" id="UP000228380"/>
    </source>
</evidence>